<dbReference type="Gene3D" id="1.20.5.440">
    <property type="entry name" value="ATP synthase delta/epsilon subunit, C-terminal domain"/>
    <property type="match status" value="1"/>
</dbReference>
<keyword evidence="7" id="KW-0809">Transit peptide</keyword>
<dbReference type="InterPro" id="IPR020546">
    <property type="entry name" value="ATP_synth_F1_dsu/esu_N"/>
</dbReference>
<dbReference type="FunFam" id="2.60.15.10:FF:000003">
    <property type="entry name" value="ATP synthase subunit delta, mitochondrial"/>
    <property type="match status" value="1"/>
</dbReference>
<proteinExistence type="inferred from homology"/>
<gene>
    <name evidence="13" type="ORF">H696_02194</name>
</gene>
<dbReference type="HAMAP" id="MF_00530">
    <property type="entry name" value="ATP_synth_epsil_bac"/>
    <property type="match status" value="1"/>
</dbReference>
<keyword evidence="4" id="KW-0813">Transport</keyword>
<dbReference type="CDD" id="cd12152">
    <property type="entry name" value="F1-ATPase_delta"/>
    <property type="match status" value="1"/>
</dbReference>
<evidence type="ECO:0000256" key="5">
    <source>
        <dbReference type="ARBA" id="ARBA00022781"/>
    </source>
</evidence>
<dbReference type="RefSeq" id="XP_009494367.1">
    <property type="nucleotide sequence ID" value="XM_009496092.1"/>
</dbReference>
<evidence type="ECO:0000256" key="9">
    <source>
        <dbReference type="ARBA" id="ARBA00023128"/>
    </source>
</evidence>
<dbReference type="EMBL" id="KB932203">
    <property type="protein sequence ID" value="KCV71244.1"/>
    <property type="molecule type" value="Genomic_DNA"/>
</dbReference>
<accession>A0A058ZAA1</accession>
<dbReference type="InterPro" id="IPR036771">
    <property type="entry name" value="ATPsynth_dsu/esu_N"/>
</dbReference>
<dbReference type="SUPFAM" id="SSF51344">
    <property type="entry name" value="Epsilon subunit of F1F0-ATP synthase N-terminal domain"/>
    <property type="match status" value="1"/>
</dbReference>
<keyword evidence="10" id="KW-0472">Membrane</keyword>
<evidence type="ECO:0000313" key="13">
    <source>
        <dbReference type="EMBL" id="KCV71244.1"/>
    </source>
</evidence>
<dbReference type="eggNOG" id="KOG1758">
    <property type="taxonomic scope" value="Eukaryota"/>
</dbReference>
<dbReference type="InterPro" id="IPR001469">
    <property type="entry name" value="ATP_synth_F1_dsu/esu"/>
</dbReference>
<keyword evidence="8" id="KW-0406">Ion transport</keyword>
<keyword evidence="5" id="KW-0375">Hydrogen ion transport</keyword>
<evidence type="ECO:0000256" key="7">
    <source>
        <dbReference type="ARBA" id="ARBA00022946"/>
    </source>
</evidence>
<dbReference type="AlphaFoldDB" id="A0A058ZAA1"/>
<keyword evidence="6" id="KW-0999">Mitochondrion inner membrane</keyword>
<dbReference type="Proteomes" id="UP000030693">
    <property type="component" value="Unassembled WGS sequence"/>
</dbReference>
<comment type="subcellular location">
    <subcellularLocation>
        <location evidence="1">Mitochondrion inner membrane</location>
    </subcellularLocation>
</comment>
<reference evidence="13" key="1">
    <citation type="submission" date="2013-04" db="EMBL/GenBank/DDBJ databases">
        <title>The Genome Sequence of Fonticula alba ATCC 38817.</title>
        <authorList>
            <consortium name="The Broad Institute Genomics Platform"/>
            <person name="Russ C."/>
            <person name="Cuomo C."/>
            <person name="Burger G."/>
            <person name="Gray M.W."/>
            <person name="Holland P.W.H."/>
            <person name="King N."/>
            <person name="Lang F.B.F."/>
            <person name="Roger A.J."/>
            <person name="Ruiz-Trillo I."/>
            <person name="Brown M."/>
            <person name="Walker B."/>
            <person name="Young S."/>
            <person name="Zeng Q."/>
            <person name="Gargeya S."/>
            <person name="Fitzgerald M."/>
            <person name="Haas B."/>
            <person name="Abouelleil A."/>
            <person name="Allen A.W."/>
            <person name="Alvarado L."/>
            <person name="Arachchi H.M."/>
            <person name="Berlin A.M."/>
            <person name="Chapman S.B."/>
            <person name="Gainer-Dewar J."/>
            <person name="Goldberg J."/>
            <person name="Griggs A."/>
            <person name="Gujja S."/>
            <person name="Hansen M."/>
            <person name="Howarth C."/>
            <person name="Imamovic A."/>
            <person name="Ireland A."/>
            <person name="Larimer J."/>
            <person name="McCowan C."/>
            <person name="Murphy C."/>
            <person name="Pearson M."/>
            <person name="Poon T.W."/>
            <person name="Priest M."/>
            <person name="Roberts A."/>
            <person name="Saif S."/>
            <person name="Shea T."/>
            <person name="Sisk P."/>
            <person name="Sykes S."/>
            <person name="Wortman J."/>
            <person name="Nusbaum C."/>
            <person name="Birren B."/>
        </authorList>
    </citation>
    <scope>NUCLEOTIDE SEQUENCE [LARGE SCALE GENOMIC DNA]</scope>
    <source>
        <strain evidence="13">ATCC 38817</strain>
    </source>
</reference>
<evidence type="ECO:0000256" key="1">
    <source>
        <dbReference type="ARBA" id="ARBA00004273"/>
    </source>
</evidence>
<evidence type="ECO:0000259" key="12">
    <source>
        <dbReference type="Pfam" id="PF02823"/>
    </source>
</evidence>
<dbReference type="OrthoDB" id="270171at2759"/>
<comment type="similarity">
    <text evidence="2">Belongs to the ATPase epsilon chain family.</text>
</comment>
<sequence>MLSRTAFSAVRPALARAYSSTAAAATPNGLRLLFSAPHEAFYNNVEVSQVNIPAVSGVMGILANHVPYITELRPGTVEVIALDKSVTKYFVSGGFAVMNHDSSLNVTAVEAVNFDDIDIDLAKANLATASKALADATDDESKVRAEIDVEVFKAIITSTTGSTSV</sequence>
<evidence type="ECO:0000256" key="10">
    <source>
        <dbReference type="ARBA" id="ARBA00023136"/>
    </source>
</evidence>
<dbReference type="GeneID" id="20526919"/>
<evidence type="ECO:0000256" key="2">
    <source>
        <dbReference type="ARBA" id="ARBA00005712"/>
    </source>
</evidence>
<protein>
    <recommendedName>
        <fullName evidence="3">ATP synthase subunit delta, mitochondrial</fullName>
    </recommendedName>
    <alternativeName>
        <fullName evidence="11">F-ATPase delta subunit</fullName>
    </alternativeName>
</protein>
<dbReference type="PANTHER" id="PTHR13822">
    <property type="entry name" value="ATP SYNTHASE DELTA/EPSILON CHAIN"/>
    <property type="match status" value="1"/>
</dbReference>
<name>A0A058ZAA1_FONAL</name>
<evidence type="ECO:0000256" key="4">
    <source>
        <dbReference type="ARBA" id="ARBA00022448"/>
    </source>
</evidence>
<dbReference type="GO" id="GO:0046933">
    <property type="term" value="F:proton-transporting ATP synthase activity, rotational mechanism"/>
    <property type="evidence" value="ECO:0007669"/>
    <property type="project" value="InterPro"/>
</dbReference>
<dbReference type="OMA" id="PHQTIYR"/>
<dbReference type="PANTHER" id="PTHR13822:SF7">
    <property type="entry name" value="ATP SYNTHASE SUBUNIT DELTA, MITOCHONDRIAL"/>
    <property type="match status" value="1"/>
</dbReference>
<keyword evidence="14" id="KW-1185">Reference proteome</keyword>
<evidence type="ECO:0000313" key="14">
    <source>
        <dbReference type="Proteomes" id="UP000030693"/>
    </source>
</evidence>
<evidence type="ECO:0000256" key="3">
    <source>
        <dbReference type="ARBA" id="ARBA00016960"/>
    </source>
</evidence>
<evidence type="ECO:0000256" key="8">
    <source>
        <dbReference type="ARBA" id="ARBA00023065"/>
    </source>
</evidence>
<evidence type="ECO:0000256" key="11">
    <source>
        <dbReference type="ARBA" id="ARBA00031669"/>
    </source>
</evidence>
<dbReference type="Gene3D" id="2.60.15.10">
    <property type="entry name" value="F0F1 ATP synthase delta/epsilon subunit, N-terminal"/>
    <property type="match status" value="1"/>
</dbReference>
<dbReference type="GO" id="GO:0005743">
    <property type="term" value="C:mitochondrial inner membrane"/>
    <property type="evidence" value="ECO:0007669"/>
    <property type="project" value="UniProtKB-SubCell"/>
</dbReference>
<dbReference type="STRING" id="691883.A0A058ZAA1"/>
<keyword evidence="9" id="KW-0496">Mitochondrion</keyword>
<dbReference type="GO" id="GO:0045259">
    <property type="term" value="C:proton-transporting ATP synthase complex"/>
    <property type="evidence" value="ECO:0007669"/>
    <property type="project" value="InterPro"/>
</dbReference>
<evidence type="ECO:0000256" key="6">
    <source>
        <dbReference type="ARBA" id="ARBA00022792"/>
    </source>
</evidence>
<feature type="domain" description="ATP synthase F1 complex delta/epsilon subunit N-terminal" evidence="12">
    <location>
        <begin position="36"/>
        <end position="101"/>
    </location>
</feature>
<organism evidence="13">
    <name type="scientific">Fonticula alba</name>
    <name type="common">Slime mold</name>
    <dbReference type="NCBI Taxonomy" id="691883"/>
    <lineage>
        <taxon>Eukaryota</taxon>
        <taxon>Rotosphaerida</taxon>
        <taxon>Fonticulaceae</taxon>
        <taxon>Fonticula</taxon>
    </lineage>
</organism>
<dbReference type="Pfam" id="PF02823">
    <property type="entry name" value="ATP-synt_DE_N"/>
    <property type="match status" value="1"/>
</dbReference>